<dbReference type="CDD" id="cd09870">
    <property type="entry name" value="PIN_YEN1"/>
    <property type="match status" value="1"/>
</dbReference>
<keyword evidence="2" id="KW-0378">Hydrolase</keyword>
<dbReference type="FunFam" id="3.40.50.1010:FF:000051">
    <property type="entry name" value="Rad2-like endonuclease, putative (AFU_orthologue AFUA_3G13260)"/>
    <property type="match status" value="1"/>
</dbReference>
<dbReference type="Gene3D" id="3.40.50.1010">
    <property type="entry name" value="5'-nuclease"/>
    <property type="match status" value="2"/>
</dbReference>
<dbReference type="EMBL" id="LHQR01000069">
    <property type="protein sequence ID" value="KXG46517.1"/>
    <property type="molecule type" value="Genomic_DNA"/>
</dbReference>
<dbReference type="RefSeq" id="XP_040645053.1">
    <property type="nucleotide sequence ID" value="XM_040793086.1"/>
</dbReference>
<keyword evidence="1" id="KW-0540">Nuclease</keyword>
<proteinExistence type="predicted"/>
<evidence type="ECO:0000313" key="7">
    <source>
        <dbReference type="Proteomes" id="UP000070168"/>
    </source>
</evidence>
<dbReference type="Gene3D" id="1.10.150.20">
    <property type="entry name" value="5' to 3' exonuclease, C-terminal subdomain"/>
    <property type="match status" value="1"/>
</dbReference>
<dbReference type="PANTHER" id="PTHR11081">
    <property type="entry name" value="FLAP ENDONUCLEASE FAMILY MEMBER"/>
    <property type="match status" value="1"/>
</dbReference>
<dbReference type="SMART" id="SM00484">
    <property type="entry name" value="XPGI"/>
    <property type="match status" value="1"/>
</dbReference>
<dbReference type="InterPro" id="IPR036279">
    <property type="entry name" value="5-3_exonuclease_C_sf"/>
</dbReference>
<dbReference type="STRING" id="5078.A0A135LC25"/>
<dbReference type="GeneID" id="63708386"/>
<dbReference type="Pfam" id="PF00867">
    <property type="entry name" value="XPG_I"/>
    <property type="match status" value="1"/>
</dbReference>
<organism evidence="6 7">
    <name type="scientific">Penicillium patulum</name>
    <name type="common">Penicillium griseofulvum</name>
    <dbReference type="NCBI Taxonomy" id="5078"/>
    <lineage>
        <taxon>Eukaryota</taxon>
        <taxon>Fungi</taxon>
        <taxon>Dikarya</taxon>
        <taxon>Ascomycota</taxon>
        <taxon>Pezizomycotina</taxon>
        <taxon>Eurotiomycetes</taxon>
        <taxon>Eurotiomycetidae</taxon>
        <taxon>Eurotiales</taxon>
        <taxon>Aspergillaceae</taxon>
        <taxon>Penicillium</taxon>
    </lineage>
</organism>
<protein>
    <submittedName>
        <fullName evidence="6">DNA repair protein (XPGC)</fullName>
    </submittedName>
</protein>
<evidence type="ECO:0000259" key="5">
    <source>
        <dbReference type="SMART" id="SM00485"/>
    </source>
</evidence>
<evidence type="ECO:0000259" key="4">
    <source>
        <dbReference type="SMART" id="SM00484"/>
    </source>
</evidence>
<accession>A0A135LC25</accession>
<dbReference type="SMART" id="SM00485">
    <property type="entry name" value="XPGN"/>
    <property type="match status" value="1"/>
</dbReference>
<evidence type="ECO:0000313" key="6">
    <source>
        <dbReference type="EMBL" id="KXG46517.1"/>
    </source>
</evidence>
<evidence type="ECO:0000256" key="1">
    <source>
        <dbReference type="ARBA" id="ARBA00022722"/>
    </source>
</evidence>
<dbReference type="OrthoDB" id="2959108at2759"/>
<evidence type="ECO:0000256" key="3">
    <source>
        <dbReference type="SAM" id="MobiDB-lite"/>
    </source>
</evidence>
<feature type="compositionally biased region" description="Polar residues" evidence="3">
    <location>
        <begin position="810"/>
        <end position="825"/>
    </location>
</feature>
<feature type="region of interest" description="Disordered" evidence="3">
    <location>
        <begin position="563"/>
        <end position="589"/>
    </location>
</feature>
<dbReference type="PRINTS" id="PR00853">
    <property type="entry name" value="XPGRADSUPER"/>
</dbReference>
<dbReference type="InterPro" id="IPR006084">
    <property type="entry name" value="XPG/Rad2"/>
</dbReference>
<dbReference type="FunFam" id="3.40.50.1010:FF:000037">
    <property type="entry name" value="Rad2-like endonuclease, putative (AFU_orthologue AFUA_3G13260)"/>
    <property type="match status" value="1"/>
</dbReference>
<gene>
    <name evidence="6" type="ORF">PGRI_053730</name>
</gene>
<feature type="domain" description="XPG-I" evidence="4">
    <location>
        <begin position="190"/>
        <end position="268"/>
    </location>
</feature>
<keyword evidence="7" id="KW-1185">Reference proteome</keyword>
<dbReference type="OMA" id="LDRPGMI"/>
<sequence>MIASSSLRKEELGDVLLVNEGFPERCWGVCGETGRAIWLFRRPEVADVRLLAPIEVSLAIVKLGCLALLSESNKISQVGMGIPGLINAIGPGERISLAKLAVTHLERTARPIRIAVDISIWLFQVQAGRGGRNPELRTLFYRLLKLLALPVHPLFVYDGQDKPAFKRGKAVSTRSYGNAPIIKRSKDLIERFRFPWHEAPGEAEAECARLQQAGIVDAVMSNDVDALMFGSSFTIMNFSKESGSGSSSATHVTCYTMGQDGHSSNIPLDRPGMILFAMLSGGDYLPSGVPKCGSKLAAEIAKAGFGEDLLQELASQADVDVGLNEWRERLQYELEENESGYFTRKHPAVRVPASFPDRKILEYYAQPKVSSDEEMTILRSRLAQAWDNDIDPLAIRTFAADHFEWNYRSGARKLIRLLAEPLVSYRLRLQRPVLGVSPGFSFVPDCPPSLQKVYRCRSSFGTDAVPELQLDMLPADVVGLDLLAEEPNPPAPSQSSVQEGEEEEDQEIATGSPPPTPSKSRVTKRFDPFSLEKVWVFETVAKLGIPGVVKNWEKEQAEKAAKAEAAAAKKNTSIRRTGPKKKGPIDAGMKRGSILKYGTLTKEKSELSTTKQAHLLEAATSTHNPLPRLVAGSESSSPITLDLEDDHFSSPSMYLHQRSPLTMHYDSRDVDGLLDTFSSMCTLSPSVNIKRHPMSERTRLISRRTALGTGHVDIEESDSLGMNDDYSPPQPARHMGLKISYSVSDVCEPETFLEDFPARALTALPSPSRKTVAKSKRIPKVQCEEKAQVEHIEKAIEILSLSSKSDEGQHGNTAARSLCQISTKKAPQAPKIRTRSSKDEDPKPARSCSEGNPKPEVHTLPLHSKNCESKQTNDANKSPKKSSKEKTITILKHKTTGHLENVILHDGFWSIDQSPPQQDSCEGPTADDLSTARRQNQTAKKKRISRVSILDLVD</sequence>
<feature type="region of interest" description="Disordered" evidence="3">
    <location>
        <begin position="483"/>
        <end position="523"/>
    </location>
</feature>
<dbReference type="PANTHER" id="PTHR11081:SF75">
    <property type="entry name" value="ENDONUCLEASE, PUTATIVE (AFU_ORTHOLOGUE AFUA_3G13260)-RELATED"/>
    <property type="match status" value="1"/>
</dbReference>
<evidence type="ECO:0000256" key="2">
    <source>
        <dbReference type="ARBA" id="ARBA00022801"/>
    </source>
</evidence>
<reference evidence="6 7" key="1">
    <citation type="journal article" date="2016" name="BMC Genomics">
        <title>Genome sequencing and secondary metabolism of the postharvest pathogen Penicillium griseofulvum.</title>
        <authorList>
            <person name="Banani H."/>
            <person name="Marcet-Houben M."/>
            <person name="Ballester A.R."/>
            <person name="Abbruscato P."/>
            <person name="Gonzalez-Candelas L."/>
            <person name="Gabaldon T."/>
            <person name="Spadaro D."/>
        </authorList>
    </citation>
    <scope>NUCLEOTIDE SEQUENCE [LARGE SCALE GENOMIC DNA]</scope>
    <source>
        <strain evidence="6 7">PG3</strain>
    </source>
</reference>
<dbReference type="InterPro" id="IPR037316">
    <property type="entry name" value="Yen1_H3TH"/>
</dbReference>
<dbReference type="GO" id="GO:0006281">
    <property type="term" value="P:DNA repair"/>
    <property type="evidence" value="ECO:0007669"/>
    <property type="project" value="UniProtKB-ARBA"/>
</dbReference>
<feature type="domain" description="XPG N-terminal" evidence="5">
    <location>
        <begin position="80"/>
        <end position="175"/>
    </location>
</feature>
<dbReference type="InterPro" id="IPR006085">
    <property type="entry name" value="XPG_DNA_repair_N"/>
</dbReference>
<dbReference type="SUPFAM" id="SSF47807">
    <property type="entry name" value="5' to 3' exonuclease, C-terminal subdomain"/>
    <property type="match status" value="1"/>
</dbReference>
<dbReference type="Proteomes" id="UP000070168">
    <property type="component" value="Unassembled WGS sequence"/>
</dbReference>
<dbReference type="Pfam" id="PF00752">
    <property type="entry name" value="XPG_N"/>
    <property type="match status" value="1"/>
</dbReference>
<comment type="caution">
    <text evidence="6">The sequence shown here is derived from an EMBL/GenBank/DDBJ whole genome shotgun (WGS) entry which is preliminary data.</text>
</comment>
<dbReference type="CDD" id="cd09906">
    <property type="entry name" value="H3TH_YEN1"/>
    <property type="match status" value="1"/>
</dbReference>
<dbReference type="SUPFAM" id="SSF88723">
    <property type="entry name" value="PIN domain-like"/>
    <property type="match status" value="1"/>
</dbReference>
<dbReference type="AlphaFoldDB" id="A0A135LC25"/>
<name>A0A135LC25_PENPA</name>
<dbReference type="GO" id="GO:0017108">
    <property type="term" value="F:5'-flap endonuclease activity"/>
    <property type="evidence" value="ECO:0007669"/>
    <property type="project" value="TreeGrafter"/>
</dbReference>
<feature type="region of interest" description="Disordered" evidence="3">
    <location>
        <begin position="913"/>
        <end position="944"/>
    </location>
</feature>
<dbReference type="InterPro" id="IPR006086">
    <property type="entry name" value="XPG-I_dom"/>
</dbReference>
<dbReference type="InterPro" id="IPR029060">
    <property type="entry name" value="PIN-like_dom_sf"/>
</dbReference>
<dbReference type="InterPro" id="IPR041177">
    <property type="entry name" value="GEN1_C"/>
</dbReference>
<feature type="region of interest" description="Disordered" evidence="3">
    <location>
        <begin position="803"/>
        <end position="886"/>
    </location>
</feature>
<dbReference type="GO" id="GO:0008821">
    <property type="term" value="F:crossover junction DNA endonuclease activity"/>
    <property type="evidence" value="ECO:0007669"/>
    <property type="project" value="InterPro"/>
</dbReference>
<dbReference type="Pfam" id="PF18380">
    <property type="entry name" value="GEN1_C"/>
    <property type="match status" value="1"/>
</dbReference>